<comment type="caution">
    <text evidence="2">The sequence shown here is derived from an EMBL/GenBank/DDBJ whole genome shotgun (WGS) entry which is preliminary data.</text>
</comment>
<proteinExistence type="predicted"/>
<accession>A0A3D3RDU7</accession>
<sequence>MKQAACPYCGESISDEDEAVTLWDDRRYCRHCVEEVSPDLYEYAAGGGQLVDVVEKSDVSLKNYVRGAGYKTLVAAFLIFMSPVVVLAVLDPVNARFDLVFGFCFFWCGFLAGYLILKGLLLLQRNYLPRRVALEHNRLVITVSGKDTSYPLDECRWGLKESYRDGLTAYTGLRKGIVFSIPVRYICVGHDPALLPHLGAFLLLAGVRRKSNWSGLRIFILTVLGMLIGFLLGYCLGQIVVLLTNDRFWLFALGFLGTFDGFGIAFNYAYYSSFGRTATHQRMSPLIWGGMFFVLGVKVFLVRGGWMVLLGSGVNAALGIFAAWSIRCYINRADDRESIREHRRREFQEAFSHET</sequence>
<evidence type="ECO:0000256" key="1">
    <source>
        <dbReference type="SAM" id="Phobius"/>
    </source>
</evidence>
<dbReference type="EMBL" id="DQAY01000152">
    <property type="protein sequence ID" value="HCO26187.1"/>
    <property type="molecule type" value="Genomic_DNA"/>
</dbReference>
<keyword evidence="1" id="KW-1133">Transmembrane helix</keyword>
<dbReference type="AlphaFoldDB" id="A0A3D3RDU7"/>
<organism evidence="2 3">
    <name type="scientific">Gimesia maris</name>
    <dbReference type="NCBI Taxonomy" id="122"/>
    <lineage>
        <taxon>Bacteria</taxon>
        <taxon>Pseudomonadati</taxon>
        <taxon>Planctomycetota</taxon>
        <taxon>Planctomycetia</taxon>
        <taxon>Planctomycetales</taxon>
        <taxon>Planctomycetaceae</taxon>
        <taxon>Gimesia</taxon>
    </lineage>
</organism>
<feature type="transmembrane region" description="Helical" evidence="1">
    <location>
        <begin position="218"/>
        <end position="242"/>
    </location>
</feature>
<evidence type="ECO:0000313" key="2">
    <source>
        <dbReference type="EMBL" id="HCO26187.1"/>
    </source>
</evidence>
<evidence type="ECO:0000313" key="3">
    <source>
        <dbReference type="Proteomes" id="UP000263642"/>
    </source>
</evidence>
<dbReference type="Proteomes" id="UP000263642">
    <property type="component" value="Unassembled WGS sequence"/>
</dbReference>
<keyword evidence="1" id="KW-0812">Transmembrane</keyword>
<name>A0A3D3RDU7_9PLAN</name>
<feature type="transmembrane region" description="Helical" evidence="1">
    <location>
        <begin position="72"/>
        <end position="93"/>
    </location>
</feature>
<keyword evidence="1" id="KW-0472">Membrane</keyword>
<gene>
    <name evidence="2" type="ORF">DIT97_25370</name>
</gene>
<reference evidence="2 3" key="1">
    <citation type="journal article" date="2018" name="Nat. Biotechnol.">
        <title>A standardized bacterial taxonomy based on genome phylogeny substantially revises the tree of life.</title>
        <authorList>
            <person name="Parks D.H."/>
            <person name="Chuvochina M."/>
            <person name="Waite D.W."/>
            <person name="Rinke C."/>
            <person name="Skarshewski A."/>
            <person name="Chaumeil P.A."/>
            <person name="Hugenholtz P."/>
        </authorList>
    </citation>
    <scope>NUCLEOTIDE SEQUENCE [LARGE SCALE GENOMIC DNA]</scope>
    <source>
        <strain evidence="2">UBA9375</strain>
    </source>
</reference>
<feature type="transmembrane region" description="Helical" evidence="1">
    <location>
        <begin position="248"/>
        <end position="271"/>
    </location>
</feature>
<feature type="transmembrane region" description="Helical" evidence="1">
    <location>
        <begin position="307"/>
        <end position="330"/>
    </location>
</feature>
<protein>
    <submittedName>
        <fullName evidence="2">Uncharacterized protein</fullName>
    </submittedName>
</protein>
<feature type="transmembrane region" description="Helical" evidence="1">
    <location>
        <begin position="283"/>
        <end position="301"/>
    </location>
</feature>
<feature type="transmembrane region" description="Helical" evidence="1">
    <location>
        <begin position="99"/>
        <end position="121"/>
    </location>
</feature>